<keyword evidence="2" id="KW-1185">Reference proteome</keyword>
<evidence type="ECO:0000313" key="2">
    <source>
        <dbReference type="Proteomes" id="UP000093000"/>
    </source>
</evidence>
<proteinExistence type="predicted"/>
<gene>
    <name evidence="1" type="ORF">A0J61_04821</name>
</gene>
<comment type="caution">
    <text evidence="1">The sequence shown here is derived from an EMBL/GenBank/DDBJ whole genome shotgun (WGS) entry which is preliminary data.</text>
</comment>
<evidence type="ECO:0000313" key="1">
    <source>
        <dbReference type="EMBL" id="OBZ87128.1"/>
    </source>
</evidence>
<dbReference type="Gene3D" id="2.40.50.140">
    <property type="entry name" value="Nucleic acid-binding proteins"/>
    <property type="match status" value="1"/>
</dbReference>
<dbReference type="InParanoid" id="A0A1C7NDJ0"/>
<dbReference type="AlphaFoldDB" id="A0A1C7NDJ0"/>
<dbReference type="OrthoDB" id="2269737at2759"/>
<accession>A0A1C7NDJ0</accession>
<sequence>MPTFEYKICQVAAKNLIYRKCSECSNSIVFIAQQELVRLEEEVYCPKCKKVVTDYKTGYKLSLTVLDYFYNKLETITLYDQVVEELIGCSSDQFLAHLKRDALLGYRLEDLLVGMYCAIEFSSGSKKGSKKRAKSIRLQYQDSPEIINVLLESRHTITYDSSLL</sequence>
<name>A0A1C7NDJ0_9FUNG</name>
<protein>
    <submittedName>
        <fullName evidence="1">Uncharacterized protein</fullName>
    </submittedName>
</protein>
<dbReference type="SUPFAM" id="SSF50249">
    <property type="entry name" value="Nucleic acid-binding proteins"/>
    <property type="match status" value="1"/>
</dbReference>
<dbReference type="EMBL" id="LUGH01000244">
    <property type="protein sequence ID" value="OBZ87128.1"/>
    <property type="molecule type" value="Genomic_DNA"/>
</dbReference>
<dbReference type="InterPro" id="IPR012340">
    <property type="entry name" value="NA-bd_OB-fold"/>
</dbReference>
<reference evidence="1 2" key="1">
    <citation type="submission" date="2016-03" db="EMBL/GenBank/DDBJ databases">
        <title>Choanephora cucurbitarum.</title>
        <authorList>
            <person name="Min B."/>
            <person name="Park H."/>
            <person name="Park J.-H."/>
            <person name="Shin H.-D."/>
            <person name="Choi I.-G."/>
        </authorList>
    </citation>
    <scope>NUCLEOTIDE SEQUENCE [LARGE SCALE GENOMIC DNA]</scope>
    <source>
        <strain evidence="1 2">KUS-F28377</strain>
    </source>
</reference>
<organism evidence="1 2">
    <name type="scientific">Choanephora cucurbitarum</name>
    <dbReference type="NCBI Taxonomy" id="101091"/>
    <lineage>
        <taxon>Eukaryota</taxon>
        <taxon>Fungi</taxon>
        <taxon>Fungi incertae sedis</taxon>
        <taxon>Mucoromycota</taxon>
        <taxon>Mucoromycotina</taxon>
        <taxon>Mucoromycetes</taxon>
        <taxon>Mucorales</taxon>
        <taxon>Mucorineae</taxon>
        <taxon>Choanephoraceae</taxon>
        <taxon>Choanephoroideae</taxon>
        <taxon>Choanephora</taxon>
    </lineage>
</organism>
<dbReference type="Proteomes" id="UP000093000">
    <property type="component" value="Unassembled WGS sequence"/>
</dbReference>